<feature type="transmembrane region" description="Helical" evidence="2">
    <location>
        <begin position="510"/>
        <end position="529"/>
    </location>
</feature>
<dbReference type="Gene3D" id="2.130.10.10">
    <property type="entry name" value="YVTN repeat-like/Quinoprotein amine dehydrogenase"/>
    <property type="match status" value="1"/>
</dbReference>
<evidence type="ECO:0000259" key="3">
    <source>
        <dbReference type="Pfam" id="PF20703"/>
    </source>
</evidence>
<proteinExistence type="predicted"/>
<keyword evidence="1" id="KW-0175">Coiled coil</keyword>
<gene>
    <name evidence="4" type="ORF">GCM10022210_48880</name>
</gene>
<name>A0ABP7QYR3_9SPHI</name>
<dbReference type="RefSeq" id="WP_259086899.1">
    <property type="nucleotide sequence ID" value="NZ_BAAAZC010000031.1"/>
</dbReference>
<dbReference type="CDD" id="cd06503">
    <property type="entry name" value="ATP-synt_Fo_b"/>
    <property type="match status" value="1"/>
</dbReference>
<keyword evidence="2" id="KW-0812">Transmembrane</keyword>
<accession>A0ABP7QYR3</accession>
<evidence type="ECO:0000256" key="2">
    <source>
        <dbReference type="SAM" id="Phobius"/>
    </source>
</evidence>
<evidence type="ECO:0000256" key="1">
    <source>
        <dbReference type="SAM" id="Coils"/>
    </source>
</evidence>
<dbReference type="SUPFAM" id="SSF52540">
    <property type="entry name" value="P-loop containing nucleoside triphosphate hydrolases"/>
    <property type="match status" value="1"/>
</dbReference>
<evidence type="ECO:0000313" key="5">
    <source>
        <dbReference type="Proteomes" id="UP001500742"/>
    </source>
</evidence>
<comment type="caution">
    <text evidence="4">The sequence shown here is derived from an EMBL/GenBank/DDBJ whole genome shotgun (WGS) entry which is preliminary data.</text>
</comment>
<dbReference type="InterPro" id="IPR015943">
    <property type="entry name" value="WD40/YVTN_repeat-like_dom_sf"/>
</dbReference>
<protein>
    <recommendedName>
        <fullName evidence="3">Novel STAND NTPase 1 domain-containing protein</fullName>
    </recommendedName>
</protein>
<dbReference type="Pfam" id="PF20703">
    <property type="entry name" value="nSTAND1"/>
    <property type="match status" value="1"/>
</dbReference>
<feature type="coiled-coil region" evidence="1">
    <location>
        <begin position="426"/>
        <end position="492"/>
    </location>
</feature>
<organism evidence="4 5">
    <name type="scientific">Mucilaginibacter dorajii</name>
    <dbReference type="NCBI Taxonomy" id="692994"/>
    <lineage>
        <taxon>Bacteria</taxon>
        <taxon>Pseudomonadati</taxon>
        <taxon>Bacteroidota</taxon>
        <taxon>Sphingobacteriia</taxon>
        <taxon>Sphingobacteriales</taxon>
        <taxon>Sphingobacteriaceae</taxon>
        <taxon>Mucilaginibacter</taxon>
    </lineage>
</organism>
<sequence>MIKEENPPVLTKDRYPGLRSFEEGDAQVFFGRENELQQLASQLGNNRVNIIFGSSGVGKSSLLNVAFNKGDKLSAYLPVKIRITQSQLDENLNTEVSPLLQIVRNRIFEKLDIREEPELLFDSVAPKLWEYVKYAETTLREQPSPQTLTLIFDQFEEFFFNFDPYREDFCQQLAEICHEAPPIRILNWINQLDDNARSDEIMNWYKQPKVRVIFSIRSDKLALLNDLVSYIPKLLQNRLELKLFNRGNARLAIERPAELDNKNLFFSTPPIAIEPAVVTKMLDELSNPLGQIEGSFLQIVCFYIEVRIKAIVKKQKLNIIDPVAFKIEDYKEISIATILDKFYDDQMKKITDVASRELAKKVIEEHLVSDGVRASFLPNQLKRRLKNDDELISLLLKYRIIRIEETPRGPTYELSHDKLIIPVEKSRKLRQQREFIEKEAQKQRAALVEEARKQAEKIAQQKRELERESALRKEAQREREKAELANRHADINREIAVKAQKKAEFWKRGYLTFLVLCGVLALFFYYLYFTTSTAKNNNLYYQADLAYNQNNHFLAFHLWNTYQNKVFFAGKKDSIKAILQSKMFFDIAGGDNIKQLNHNRFVVHYKDNAIAIWWADDNYQRLNYLPLLDNNRHELKSAINMLVSDNRRYIAYRSTSDSKIHVYDDQAGKPLMIEESRLNITSGRKPFRDANIDDYKMEFLKNNNFIAFIATSGNIVLYNLATRQQVKLPLSNHRLHYQNGDIRNMFLISTNQRYMMVRIPGADSLSIWDIGDHERSRHVLTFNHIDQVFSSSNGDSLICKAKNNDLFIAPFSERAIAGSRLIKSGVNDLLLSPDRSKALLLVNNSSLVVYDFIKRSVNARVNGDAILKKLTAHYKSKTPPARQKKKNKQRFILGNNIPKFASIVRWNLAGDRFSFRNDKGIVYQIAVADQGQSYFLFTYSRNLNSFFTTDGHDYVLSPDGRKCAYINTSGKLVVVDVDHNRIFAQPAPQLITNLNSNYASIYNLDDLIRFSEDGNSLAYVDNLDTNNTAVIIYDFITNRVSYRFDFAKSIGKVFNRHYIQLVTGVDNVGGIYLLNQKKRDIPYFEHLYPDLSKEAAASYATDPFSNH</sequence>
<dbReference type="InterPro" id="IPR027417">
    <property type="entry name" value="P-loop_NTPase"/>
</dbReference>
<dbReference type="InterPro" id="IPR049052">
    <property type="entry name" value="nSTAND1"/>
</dbReference>
<feature type="domain" description="Novel STAND NTPase 1" evidence="3">
    <location>
        <begin position="15"/>
        <end position="421"/>
    </location>
</feature>
<dbReference type="Gene3D" id="3.40.50.300">
    <property type="entry name" value="P-loop containing nucleotide triphosphate hydrolases"/>
    <property type="match status" value="1"/>
</dbReference>
<keyword evidence="2" id="KW-1133">Transmembrane helix</keyword>
<dbReference type="Proteomes" id="UP001500742">
    <property type="component" value="Unassembled WGS sequence"/>
</dbReference>
<dbReference type="EMBL" id="BAAAZC010000031">
    <property type="protein sequence ID" value="GAA3989739.1"/>
    <property type="molecule type" value="Genomic_DNA"/>
</dbReference>
<keyword evidence="2" id="KW-0472">Membrane</keyword>
<reference evidence="5" key="1">
    <citation type="journal article" date="2019" name="Int. J. Syst. Evol. Microbiol.">
        <title>The Global Catalogue of Microorganisms (GCM) 10K type strain sequencing project: providing services to taxonomists for standard genome sequencing and annotation.</title>
        <authorList>
            <consortium name="The Broad Institute Genomics Platform"/>
            <consortium name="The Broad Institute Genome Sequencing Center for Infectious Disease"/>
            <person name="Wu L."/>
            <person name="Ma J."/>
        </authorList>
    </citation>
    <scope>NUCLEOTIDE SEQUENCE [LARGE SCALE GENOMIC DNA]</scope>
    <source>
        <strain evidence="5">JCM 16601</strain>
    </source>
</reference>
<evidence type="ECO:0000313" key="4">
    <source>
        <dbReference type="EMBL" id="GAA3989739.1"/>
    </source>
</evidence>
<keyword evidence="5" id="KW-1185">Reference proteome</keyword>
<dbReference type="SUPFAM" id="SSF82171">
    <property type="entry name" value="DPP6 N-terminal domain-like"/>
    <property type="match status" value="1"/>
</dbReference>